<protein>
    <recommendedName>
        <fullName evidence="3">LAGLIDADG homing endonuclease</fullName>
    </recommendedName>
</protein>
<evidence type="ECO:0000313" key="2">
    <source>
        <dbReference type="Proteomes" id="UP001589738"/>
    </source>
</evidence>
<organism evidence="1 2">
    <name type="scientific">Robertmurraya beringensis</name>
    <dbReference type="NCBI Taxonomy" id="641660"/>
    <lineage>
        <taxon>Bacteria</taxon>
        <taxon>Bacillati</taxon>
        <taxon>Bacillota</taxon>
        <taxon>Bacilli</taxon>
        <taxon>Bacillales</taxon>
        <taxon>Bacillaceae</taxon>
        <taxon>Robertmurraya</taxon>
    </lineage>
</organism>
<keyword evidence="2" id="KW-1185">Reference proteome</keyword>
<dbReference type="Proteomes" id="UP001589738">
    <property type="component" value="Unassembled WGS sequence"/>
</dbReference>
<name>A0ABV6KTV7_9BACI</name>
<sequence>MEEKKTTKNLYDLAIALLIGEGEFDFGSNSNLSVPFDRKKSMYLLEVIKNERLSDFIDINSKRGQITLHTHMVLEAIKYQWYKDDKKVFSFILDPNLLTLKSIIMCINLFGERKLETISIPTNVEKEHNKTLAYCIEKHLNVPVIPGANQIKITNIPTFIIECINDLPAIHSAELINFLTEKEKKKIMEGVKA</sequence>
<gene>
    <name evidence="1" type="ORF">ACFFHF_16315</name>
</gene>
<evidence type="ECO:0008006" key="3">
    <source>
        <dbReference type="Google" id="ProtNLM"/>
    </source>
</evidence>
<evidence type="ECO:0000313" key="1">
    <source>
        <dbReference type="EMBL" id="MFC0476767.1"/>
    </source>
</evidence>
<reference evidence="1 2" key="1">
    <citation type="submission" date="2024-09" db="EMBL/GenBank/DDBJ databases">
        <authorList>
            <person name="Sun Q."/>
            <person name="Mori K."/>
        </authorList>
    </citation>
    <scope>NUCLEOTIDE SEQUENCE [LARGE SCALE GENOMIC DNA]</scope>
    <source>
        <strain evidence="1 2">CGMCC 1.9126</strain>
    </source>
</reference>
<comment type="caution">
    <text evidence="1">The sequence shown here is derived from an EMBL/GenBank/DDBJ whole genome shotgun (WGS) entry which is preliminary data.</text>
</comment>
<proteinExistence type="predicted"/>
<accession>A0ABV6KTV7</accession>
<dbReference type="RefSeq" id="WP_377058609.1">
    <property type="nucleotide sequence ID" value="NZ_JBHLUU010000111.1"/>
</dbReference>
<dbReference type="EMBL" id="JBHLUU010000111">
    <property type="protein sequence ID" value="MFC0476767.1"/>
    <property type="molecule type" value="Genomic_DNA"/>
</dbReference>